<sequence length="268" mass="30226">MTDLSHTALLIVGHGSTENPDSSGPYFDHAAAVREKGLFAEVHLAFWKEEPSLREAFYMIDAEEIYVVPDFISEGYFTQEVIPRELELDGPTTVVHGKTVHYCPPVGIHPTMTTILSRRVEQEAPDIRREDTTLFVVGHGTALNDNTTRAVKDQAALLAERFPEFAAVHPTFMEQEMFIEDWDKHCETPNAVVVPFFIADGLHSYQDIPVLLGFEEDEGLPASQKDIFRQNPYQIRGKTLYYTSAIGIEPALGEVIIDQVHTFRENHL</sequence>
<comment type="caution">
    <text evidence="3">The sequence shown here is derived from an EMBL/GenBank/DDBJ whole genome shotgun (WGS) entry which is preliminary data.</text>
</comment>
<dbReference type="SUPFAM" id="SSF53800">
    <property type="entry name" value="Chelatase"/>
    <property type="match status" value="1"/>
</dbReference>
<reference evidence="3" key="1">
    <citation type="journal article" date="2014" name="Int. J. Syst. Evol. Microbiol.">
        <title>Complete genome sequence of Corynebacterium casei LMG S-19264T (=DSM 44701T), isolated from a smear-ripened cheese.</title>
        <authorList>
            <consortium name="US DOE Joint Genome Institute (JGI-PGF)"/>
            <person name="Walter F."/>
            <person name="Albersmeier A."/>
            <person name="Kalinowski J."/>
            <person name="Ruckert C."/>
        </authorList>
    </citation>
    <scope>NUCLEOTIDE SEQUENCE</scope>
    <source>
        <strain evidence="3">KCTC 12988</strain>
    </source>
</reference>
<keyword evidence="2" id="KW-0456">Lyase</keyword>
<evidence type="ECO:0000256" key="1">
    <source>
        <dbReference type="ARBA" id="ARBA00022723"/>
    </source>
</evidence>
<reference evidence="3" key="2">
    <citation type="submission" date="2020-09" db="EMBL/GenBank/DDBJ databases">
        <authorList>
            <person name="Sun Q."/>
            <person name="Kim S."/>
        </authorList>
    </citation>
    <scope>NUCLEOTIDE SEQUENCE</scope>
    <source>
        <strain evidence="3">KCTC 12988</strain>
    </source>
</reference>
<accession>A0A918WPA8</accession>
<organism evidence="3 4">
    <name type="scientific">Roseibacillus persicicus</name>
    <dbReference type="NCBI Taxonomy" id="454148"/>
    <lineage>
        <taxon>Bacteria</taxon>
        <taxon>Pseudomonadati</taxon>
        <taxon>Verrucomicrobiota</taxon>
        <taxon>Verrucomicrobiia</taxon>
        <taxon>Verrucomicrobiales</taxon>
        <taxon>Verrucomicrobiaceae</taxon>
        <taxon>Roseibacillus</taxon>
    </lineage>
</organism>
<dbReference type="InterPro" id="IPR050963">
    <property type="entry name" value="Sirohydro_Cobaltochel/CbiX"/>
</dbReference>
<dbReference type="Proteomes" id="UP000644507">
    <property type="component" value="Unassembled WGS sequence"/>
</dbReference>
<evidence type="ECO:0000256" key="2">
    <source>
        <dbReference type="ARBA" id="ARBA00023239"/>
    </source>
</evidence>
<protein>
    <recommendedName>
        <fullName evidence="5">Cobalamin biosynthesis protein CbiX</fullName>
    </recommendedName>
</protein>
<dbReference type="Pfam" id="PF01903">
    <property type="entry name" value="CbiX"/>
    <property type="match status" value="2"/>
</dbReference>
<dbReference type="PANTHER" id="PTHR33542:SF3">
    <property type="entry name" value="SIROHYDROCHLORIN FERROCHELATASE, CHLOROPLASTIC"/>
    <property type="match status" value="1"/>
</dbReference>
<dbReference type="AlphaFoldDB" id="A0A918WPA8"/>
<keyword evidence="4" id="KW-1185">Reference proteome</keyword>
<dbReference type="RefSeq" id="WP_189571869.1">
    <property type="nucleotide sequence ID" value="NZ_BMXI01000014.1"/>
</dbReference>
<proteinExistence type="predicted"/>
<name>A0A918WPA8_9BACT</name>
<evidence type="ECO:0008006" key="5">
    <source>
        <dbReference type="Google" id="ProtNLM"/>
    </source>
</evidence>
<dbReference type="PANTHER" id="PTHR33542">
    <property type="entry name" value="SIROHYDROCHLORIN FERROCHELATASE, CHLOROPLASTIC"/>
    <property type="match status" value="1"/>
</dbReference>
<evidence type="ECO:0000313" key="3">
    <source>
        <dbReference type="EMBL" id="GHC61516.1"/>
    </source>
</evidence>
<dbReference type="CDD" id="cd03416">
    <property type="entry name" value="CbiX_SirB_N"/>
    <property type="match status" value="1"/>
</dbReference>
<gene>
    <name evidence="3" type="ORF">GCM10007100_31080</name>
</gene>
<dbReference type="GO" id="GO:0046872">
    <property type="term" value="F:metal ion binding"/>
    <property type="evidence" value="ECO:0007669"/>
    <property type="project" value="UniProtKB-KW"/>
</dbReference>
<keyword evidence="1" id="KW-0479">Metal-binding</keyword>
<dbReference type="EMBL" id="BMXI01000014">
    <property type="protein sequence ID" value="GHC61516.1"/>
    <property type="molecule type" value="Genomic_DNA"/>
</dbReference>
<dbReference type="Gene3D" id="3.40.50.1400">
    <property type="match status" value="2"/>
</dbReference>
<dbReference type="InterPro" id="IPR002762">
    <property type="entry name" value="CbiX-like"/>
</dbReference>
<dbReference type="GO" id="GO:0016829">
    <property type="term" value="F:lyase activity"/>
    <property type="evidence" value="ECO:0007669"/>
    <property type="project" value="UniProtKB-KW"/>
</dbReference>
<evidence type="ECO:0000313" key="4">
    <source>
        <dbReference type="Proteomes" id="UP000644507"/>
    </source>
</evidence>